<gene>
    <name evidence="1" type="ORF">CORMATOL_02976</name>
</gene>
<proteinExistence type="predicted"/>
<evidence type="ECO:0000313" key="1">
    <source>
        <dbReference type="EMBL" id="EEG25362.1"/>
    </source>
</evidence>
<accession>C0E7I7</accession>
<reference evidence="1 2" key="1">
    <citation type="submission" date="2009-01" db="EMBL/GenBank/DDBJ databases">
        <authorList>
            <person name="Fulton L."/>
            <person name="Clifton S."/>
            <person name="Chinwalla A.T."/>
            <person name="Mitreva M."/>
            <person name="Sodergren E."/>
            <person name="Weinstock G."/>
            <person name="Clifton S."/>
            <person name="Dooling D.J."/>
            <person name="Fulton B."/>
            <person name="Minx P."/>
            <person name="Pepin K.H."/>
            <person name="Johnson M."/>
            <person name="Bhonagiri V."/>
            <person name="Nash W.E."/>
            <person name="Mardis E.R."/>
            <person name="Wilson R.K."/>
        </authorList>
    </citation>
    <scope>NUCLEOTIDE SEQUENCE [LARGE SCALE GENOMIC DNA]</scope>
    <source>
        <strain evidence="1 2">ATCC 33806</strain>
    </source>
</reference>
<protein>
    <submittedName>
        <fullName evidence="1">Uncharacterized protein</fullName>
    </submittedName>
</protein>
<name>C0E7I7_9CORY</name>
<dbReference type="EMBL" id="ACEB01000053">
    <property type="protein sequence ID" value="EEG25362.1"/>
    <property type="molecule type" value="Genomic_DNA"/>
</dbReference>
<dbReference type="HOGENOM" id="CLU_3166984_0_0_11"/>
<dbReference type="AlphaFoldDB" id="C0E7I7"/>
<sequence>MKKKWNLNIQRSITYLEDLSCVWLKEYHHCAIILRTTSMLDKSVIGI</sequence>
<comment type="caution">
    <text evidence="1">The sequence shown here is derived from an EMBL/GenBank/DDBJ whole genome shotgun (WGS) entry which is preliminary data.</text>
</comment>
<evidence type="ECO:0000313" key="2">
    <source>
        <dbReference type="Proteomes" id="UP000006247"/>
    </source>
</evidence>
<dbReference type="Proteomes" id="UP000006247">
    <property type="component" value="Unassembled WGS sequence"/>
</dbReference>
<organism evidence="1 2">
    <name type="scientific">Corynebacterium matruchotii ATCC 33806</name>
    <dbReference type="NCBI Taxonomy" id="566549"/>
    <lineage>
        <taxon>Bacteria</taxon>
        <taxon>Bacillati</taxon>
        <taxon>Actinomycetota</taxon>
        <taxon>Actinomycetes</taxon>
        <taxon>Mycobacteriales</taxon>
        <taxon>Corynebacteriaceae</taxon>
        <taxon>Corynebacterium</taxon>
    </lineage>
</organism>